<dbReference type="InterPro" id="IPR036689">
    <property type="entry name" value="ESAT-6-like_sf"/>
</dbReference>
<keyword evidence="3" id="KW-1185">Reference proteome</keyword>
<dbReference type="Proteomes" id="UP000292935">
    <property type="component" value="Unassembled WGS sequence"/>
</dbReference>
<comment type="caution">
    <text evidence="2">The sequence shown here is derived from an EMBL/GenBank/DDBJ whole genome shotgun (WGS) entry which is preliminary data.</text>
</comment>
<dbReference type="Gene3D" id="1.10.287.1060">
    <property type="entry name" value="ESAT-6-like"/>
    <property type="match status" value="1"/>
</dbReference>
<dbReference type="SUPFAM" id="SSF140453">
    <property type="entry name" value="EsxAB dimer-like"/>
    <property type="match status" value="1"/>
</dbReference>
<evidence type="ECO:0008006" key="4">
    <source>
        <dbReference type="Google" id="ProtNLM"/>
    </source>
</evidence>
<proteinExistence type="predicted"/>
<dbReference type="AlphaFoldDB" id="A0A4Q2JIC0"/>
<dbReference type="OrthoDB" id="5116683at2"/>
<evidence type="ECO:0000313" key="3">
    <source>
        <dbReference type="Proteomes" id="UP000292935"/>
    </source>
</evidence>
<reference evidence="2 3" key="1">
    <citation type="submission" date="2019-01" db="EMBL/GenBank/DDBJ databases">
        <authorList>
            <person name="Li J."/>
        </authorList>
    </citation>
    <scope>NUCLEOTIDE SEQUENCE [LARGE SCALE GENOMIC DNA]</scope>
    <source>
        <strain evidence="2 3">CCUG 35506</strain>
    </source>
</reference>
<feature type="compositionally biased region" description="Low complexity" evidence="1">
    <location>
        <begin position="203"/>
        <end position="221"/>
    </location>
</feature>
<sequence>MVYFKVRADSLSEVAALIGNVIVAFDANVAAVDSTVGRTVDATWVGEDADKFGENWASFVAMSGQVRLALTGLQQGLISADSSYTRTESGVGGSFKGGRQGLVAVKNASGGLGSRVASGEEKAEDMAEFFGRDYAGDNEVEQFGGGMLGPRKTGGQATGGGSGDTDGDGDDDSIGTGVFRLGADGEPAVAPDSIQAFSESGETPAASAADPGTPAASTTDAGTDHDGEDRG</sequence>
<dbReference type="EMBL" id="SDPO01000003">
    <property type="protein sequence ID" value="RXZ47761.1"/>
    <property type="molecule type" value="Genomic_DNA"/>
</dbReference>
<feature type="region of interest" description="Disordered" evidence="1">
    <location>
        <begin position="140"/>
        <end position="231"/>
    </location>
</feature>
<evidence type="ECO:0000256" key="1">
    <source>
        <dbReference type="SAM" id="MobiDB-lite"/>
    </source>
</evidence>
<evidence type="ECO:0000313" key="2">
    <source>
        <dbReference type="EMBL" id="RXZ47761.1"/>
    </source>
</evidence>
<name>A0A4Q2JIC0_9MICO</name>
<accession>A0A4Q2JIC0</accession>
<dbReference type="RefSeq" id="WP_056010939.1">
    <property type="nucleotide sequence ID" value="NZ_SDPO01000003.1"/>
</dbReference>
<protein>
    <recommendedName>
        <fullName evidence="4">WXG100 family type VII secretion target</fullName>
    </recommendedName>
</protein>
<gene>
    <name evidence="2" type="ORF">ESP57_14625</name>
</gene>
<organism evidence="2 3">
    <name type="scientific">Agromyces fucosus</name>
    <dbReference type="NCBI Taxonomy" id="41985"/>
    <lineage>
        <taxon>Bacteria</taxon>
        <taxon>Bacillati</taxon>
        <taxon>Actinomycetota</taxon>
        <taxon>Actinomycetes</taxon>
        <taxon>Micrococcales</taxon>
        <taxon>Microbacteriaceae</taxon>
        <taxon>Agromyces</taxon>
    </lineage>
</organism>
<feature type="compositionally biased region" description="Basic and acidic residues" evidence="1">
    <location>
        <begin position="222"/>
        <end position="231"/>
    </location>
</feature>